<keyword evidence="7 17" id="KW-0547">Nucleotide-binding</keyword>
<keyword evidence="2 17" id="KW-0723">Serine/threonine-protein kinase</keyword>
<sequence>MSHHFLIFFFIVLSFSNLEFTKSQHPKQQIISSFSISNSSWTPTKNQILLSPNSTFAAGFLPLPSLPNLYTFSVWYYGITKNHITVVWTANDNFPVNDSASLVIKPSGELTLSSSPSGRNLWPSGPVSKATNTTKLILEENGNLVFGDWESFAYPTNTILPNQNITGTVLATKNGKFQFLNCKRLVYKGSPEYYWNTDNAFQKLDDKGKISQENFATFISSDFGDQKPRRLNLDEDGNLRLYSYDQSLDQWTTVWQAMFNLCMIKGKCGANAICIYETSNSSTSCECPPGFRKNSSDSCERKTPLTDLKNSKFFRLDYVNFTGGSNSLLIQNLRLSDCQAKCLAEYNCLGFQFKYDGNNICILLLERLDYGFWSPGYETAMFLKVDNSETDENSEFIGMTTLMETACPIRIKLPLPPEESRATTRNILIISTVFAAELISGVLFFWAFLKKYIKYRDMARTFGLEVMPAGGPKRFSYTELRDATKDFADFIGKGGFGDVYKGTLSDGRVVAVKSLKNVTGGDAGFWAELTIIARMHHLNLVRLWGFCTEKGKRLLVYEYVPNGSLDKFLFQKHWINSDLVESPDMEQEMGERKPILDWNMRYRIALGVARAIAYLHEECLEWVLHCDIKPENILLGDDFCPKVSDFGLAKLKKKEDIMSKSRIRGTRGYLAPEWVRPEPITSKSDVYSFGLVLLEIVAGKRNFDHKNSNVDSAEFFFPSWAFDKVFKEMNVDDILDQRIKHSYDSHAHFDMVNRMVKTAMWCLQDRAENRPTMGKVAKMLEGTVEITEPKKPTLFFLGHDDE</sequence>
<dbReference type="CDD" id="cd00053">
    <property type="entry name" value="EGF"/>
    <property type="match status" value="1"/>
</dbReference>
<keyword evidence="8 17" id="KW-0418">Kinase</keyword>
<evidence type="ECO:0000256" key="17">
    <source>
        <dbReference type="PIRNR" id="PIRNR000641"/>
    </source>
</evidence>
<dbReference type="FunFam" id="3.30.200.20:FF:000059">
    <property type="entry name" value="S-receptor-like serine/threonine-protein kinase"/>
    <property type="match status" value="1"/>
</dbReference>
<dbReference type="InterPro" id="IPR001480">
    <property type="entry name" value="Bulb-type_lectin_dom"/>
</dbReference>
<dbReference type="InterPro" id="IPR000858">
    <property type="entry name" value="S_locus_glycoprot_dom"/>
</dbReference>
<keyword evidence="27" id="KW-1185">Reference proteome</keyword>
<keyword evidence="12 18" id="KW-1015">Disulfide bond</keyword>
<dbReference type="GO" id="GO:0016020">
    <property type="term" value="C:membrane"/>
    <property type="evidence" value="ECO:0007669"/>
    <property type="project" value="UniProtKB-SubCell"/>
</dbReference>
<dbReference type="AlphaFoldDB" id="A0ABD2Y3J1"/>
<dbReference type="PROSITE" id="PS01186">
    <property type="entry name" value="EGF_2"/>
    <property type="match status" value="1"/>
</dbReference>
<dbReference type="GO" id="GO:0004674">
    <property type="term" value="F:protein serine/threonine kinase activity"/>
    <property type="evidence" value="ECO:0007669"/>
    <property type="project" value="UniProtKB-KW"/>
</dbReference>
<dbReference type="Pfam" id="PF01453">
    <property type="entry name" value="B_lectin"/>
    <property type="match status" value="1"/>
</dbReference>
<dbReference type="SUPFAM" id="SSF51110">
    <property type="entry name" value="alpha-D-mannose-specific plant lectins"/>
    <property type="match status" value="1"/>
</dbReference>
<dbReference type="CDD" id="cd14066">
    <property type="entry name" value="STKc_IRAK"/>
    <property type="match status" value="1"/>
</dbReference>
<dbReference type="EC" id="2.7.11.1" evidence="17"/>
<evidence type="ECO:0000256" key="15">
    <source>
        <dbReference type="ARBA" id="ARBA00047899"/>
    </source>
</evidence>
<dbReference type="InterPro" id="IPR000719">
    <property type="entry name" value="Prot_kinase_dom"/>
</dbReference>
<evidence type="ECO:0000256" key="11">
    <source>
        <dbReference type="ARBA" id="ARBA00023136"/>
    </source>
</evidence>
<evidence type="ECO:0000256" key="8">
    <source>
        <dbReference type="ARBA" id="ARBA00022777"/>
    </source>
</evidence>
<comment type="catalytic activity">
    <reaction evidence="15 17">
        <text>L-threonyl-[protein] + ATP = O-phospho-L-threonyl-[protein] + ADP + H(+)</text>
        <dbReference type="Rhea" id="RHEA:46608"/>
        <dbReference type="Rhea" id="RHEA-COMP:11060"/>
        <dbReference type="Rhea" id="RHEA-COMP:11605"/>
        <dbReference type="ChEBI" id="CHEBI:15378"/>
        <dbReference type="ChEBI" id="CHEBI:30013"/>
        <dbReference type="ChEBI" id="CHEBI:30616"/>
        <dbReference type="ChEBI" id="CHEBI:61977"/>
        <dbReference type="ChEBI" id="CHEBI:456216"/>
        <dbReference type="EC" id="2.7.11.1"/>
    </reaction>
</comment>
<evidence type="ECO:0000256" key="7">
    <source>
        <dbReference type="ARBA" id="ARBA00022741"/>
    </source>
</evidence>
<evidence type="ECO:0000256" key="12">
    <source>
        <dbReference type="ARBA" id="ARBA00023157"/>
    </source>
</evidence>
<gene>
    <name evidence="26" type="ORF">ACH5RR_036543</name>
</gene>
<comment type="subcellular location">
    <subcellularLocation>
        <location evidence="1">Membrane</location>
        <topology evidence="1">Single-pass type I membrane protein</topology>
    </subcellularLocation>
</comment>
<dbReference type="PROSITE" id="PS50026">
    <property type="entry name" value="EGF_3"/>
    <property type="match status" value="1"/>
</dbReference>
<dbReference type="Proteomes" id="UP001630127">
    <property type="component" value="Unassembled WGS sequence"/>
</dbReference>
<feature type="domain" description="EGF-like" evidence="23">
    <location>
        <begin position="258"/>
        <end position="300"/>
    </location>
</feature>
<dbReference type="PROSITE" id="PS00107">
    <property type="entry name" value="PROTEIN_KINASE_ATP"/>
    <property type="match status" value="1"/>
</dbReference>
<evidence type="ECO:0000259" key="24">
    <source>
        <dbReference type="PROSITE" id="PS50927"/>
    </source>
</evidence>
<dbReference type="Gene3D" id="2.90.10.10">
    <property type="entry name" value="Bulb-type lectin domain"/>
    <property type="match status" value="1"/>
</dbReference>
<evidence type="ECO:0000256" key="10">
    <source>
        <dbReference type="ARBA" id="ARBA00022989"/>
    </source>
</evidence>
<dbReference type="PANTHER" id="PTHR47974">
    <property type="entry name" value="OS07G0415500 PROTEIN"/>
    <property type="match status" value="1"/>
</dbReference>
<dbReference type="Gene3D" id="3.30.200.20">
    <property type="entry name" value="Phosphorylase Kinase, domain 1"/>
    <property type="match status" value="1"/>
</dbReference>
<dbReference type="PANTHER" id="PTHR47974:SF6">
    <property type="entry name" value="NON-SPECIFIC SERINE_THREONINE PROTEIN KINASE"/>
    <property type="match status" value="1"/>
</dbReference>
<evidence type="ECO:0000313" key="27">
    <source>
        <dbReference type="Proteomes" id="UP001630127"/>
    </source>
</evidence>
<evidence type="ECO:0000259" key="25">
    <source>
        <dbReference type="PROSITE" id="PS50948"/>
    </source>
</evidence>
<dbReference type="PROSITE" id="PS00108">
    <property type="entry name" value="PROTEIN_KINASE_ST"/>
    <property type="match status" value="1"/>
</dbReference>
<evidence type="ECO:0000256" key="1">
    <source>
        <dbReference type="ARBA" id="ARBA00004479"/>
    </source>
</evidence>
<dbReference type="PROSITE" id="PS50011">
    <property type="entry name" value="PROTEIN_KINASE_DOM"/>
    <property type="match status" value="1"/>
</dbReference>
<keyword evidence="10 20" id="KW-1133">Transmembrane helix</keyword>
<dbReference type="SMART" id="SM00220">
    <property type="entry name" value="S_TKc"/>
    <property type="match status" value="1"/>
</dbReference>
<evidence type="ECO:0000256" key="6">
    <source>
        <dbReference type="ARBA" id="ARBA00022729"/>
    </source>
</evidence>
<dbReference type="SUPFAM" id="SSF56112">
    <property type="entry name" value="Protein kinase-like (PK-like)"/>
    <property type="match status" value="1"/>
</dbReference>
<dbReference type="FunFam" id="1.10.510.10:FF:000621">
    <property type="entry name" value="Serine/threonine-protein kinase"/>
    <property type="match status" value="1"/>
</dbReference>
<reference evidence="26 27" key="1">
    <citation type="submission" date="2024-11" db="EMBL/GenBank/DDBJ databases">
        <title>A near-complete genome assembly of Cinchona calisaya.</title>
        <authorList>
            <person name="Lian D.C."/>
            <person name="Zhao X.W."/>
            <person name="Wei L."/>
        </authorList>
    </citation>
    <scope>NUCLEOTIDE SEQUENCE [LARGE SCALE GENOMIC DNA]</scope>
    <source>
        <tissue evidence="26">Nenye</tissue>
    </source>
</reference>
<feature type="signal peptide" evidence="21">
    <location>
        <begin position="1"/>
        <end position="23"/>
    </location>
</feature>
<dbReference type="SMART" id="SM00108">
    <property type="entry name" value="B_lectin"/>
    <property type="match status" value="1"/>
</dbReference>
<dbReference type="InterPro" id="IPR000742">
    <property type="entry name" value="EGF"/>
</dbReference>
<dbReference type="InterPro" id="IPR036426">
    <property type="entry name" value="Bulb-type_lectin_dom_sf"/>
</dbReference>
<evidence type="ECO:0000259" key="23">
    <source>
        <dbReference type="PROSITE" id="PS50026"/>
    </source>
</evidence>
<feature type="domain" description="Apple" evidence="25">
    <location>
        <begin position="299"/>
        <end position="387"/>
    </location>
</feature>
<feature type="chain" id="PRO_5044866163" description="Receptor-like serine/threonine-protein kinase" evidence="21">
    <location>
        <begin position="24"/>
        <end position="802"/>
    </location>
</feature>
<evidence type="ECO:0000256" key="14">
    <source>
        <dbReference type="ARBA" id="ARBA00023180"/>
    </source>
</evidence>
<keyword evidence="4 17" id="KW-0808">Transferase</keyword>
<evidence type="ECO:0000256" key="20">
    <source>
        <dbReference type="SAM" id="Phobius"/>
    </source>
</evidence>
<proteinExistence type="inferred from homology"/>
<evidence type="ECO:0000256" key="4">
    <source>
        <dbReference type="ARBA" id="ARBA00022679"/>
    </source>
</evidence>
<dbReference type="Pfam" id="PF00069">
    <property type="entry name" value="Pkinase"/>
    <property type="match status" value="1"/>
</dbReference>
<dbReference type="Pfam" id="PF00954">
    <property type="entry name" value="S_locus_glycop"/>
    <property type="match status" value="1"/>
</dbReference>
<feature type="binding site" evidence="19">
    <location>
        <position position="513"/>
    </location>
    <ligand>
        <name>ATP</name>
        <dbReference type="ChEBI" id="CHEBI:30616"/>
    </ligand>
</feature>
<evidence type="ECO:0000256" key="21">
    <source>
        <dbReference type="SAM" id="SignalP"/>
    </source>
</evidence>
<dbReference type="GO" id="GO:0005524">
    <property type="term" value="F:ATP binding"/>
    <property type="evidence" value="ECO:0007669"/>
    <property type="project" value="UniProtKB-UniRule"/>
</dbReference>
<evidence type="ECO:0000256" key="16">
    <source>
        <dbReference type="ARBA" id="ARBA00048679"/>
    </source>
</evidence>
<dbReference type="EMBL" id="JBJUIK010000015">
    <property type="protein sequence ID" value="KAL3502094.1"/>
    <property type="molecule type" value="Genomic_DNA"/>
</dbReference>
<feature type="disulfide bond" evidence="18">
    <location>
        <begin position="268"/>
        <end position="285"/>
    </location>
</feature>
<feature type="domain" description="Protein kinase" evidence="22">
    <location>
        <begin position="485"/>
        <end position="794"/>
    </location>
</feature>
<organism evidence="26 27">
    <name type="scientific">Cinchona calisaya</name>
    <dbReference type="NCBI Taxonomy" id="153742"/>
    <lineage>
        <taxon>Eukaryota</taxon>
        <taxon>Viridiplantae</taxon>
        <taxon>Streptophyta</taxon>
        <taxon>Embryophyta</taxon>
        <taxon>Tracheophyta</taxon>
        <taxon>Spermatophyta</taxon>
        <taxon>Magnoliopsida</taxon>
        <taxon>eudicotyledons</taxon>
        <taxon>Gunneridae</taxon>
        <taxon>Pentapetalae</taxon>
        <taxon>asterids</taxon>
        <taxon>lamiids</taxon>
        <taxon>Gentianales</taxon>
        <taxon>Rubiaceae</taxon>
        <taxon>Cinchonoideae</taxon>
        <taxon>Cinchoneae</taxon>
        <taxon>Cinchona</taxon>
    </lineage>
</organism>
<dbReference type="InterPro" id="IPR011009">
    <property type="entry name" value="Kinase-like_dom_sf"/>
</dbReference>
<evidence type="ECO:0000256" key="19">
    <source>
        <dbReference type="PROSITE-ProRule" id="PRU10141"/>
    </source>
</evidence>
<dbReference type="InterPro" id="IPR017441">
    <property type="entry name" value="Protein_kinase_ATP_BS"/>
</dbReference>
<keyword evidence="11 20" id="KW-0472">Membrane</keyword>
<evidence type="ECO:0000259" key="22">
    <source>
        <dbReference type="PROSITE" id="PS50011"/>
    </source>
</evidence>
<dbReference type="InterPro" id="IPR003609">
    <property type="entry name" value="Pan_app"/>
</dbReference>
<comment type="caution">
    <text evidence="26">The sequence shown here is derived from an EMBL/GenBank/DDBJ whole genome shotgun (WGS) entry which is preliminary data.</text>
</comment>
<evidence type="ECO:0000256" key="5">
    <source>
        <dbReference type="ARBA" id="ARBA00022692"/>
    </source>
</evidence>
<dbReference type="PROSITE" id="PS50948">
    <property type="entry name" value="PAN"/>
    <property type="match status" value="1"/>
</dbReference>
<protein>
    <recommendedName>
        <fullName evidence="17">Receptor-like serine/threonine-protein kinase</fullName>
        <ecNumber evidence="17">2.7.11.1</ecNumber>
    </recommendedName>
</protein>
<evidence type="ECO:0000256" key="3">
    <source>
        <dbReference type="ARBA" id="ARBA00022536"/>
    </source>
</evidence>
<evidence type="ECO:0000313" key="26">
    <source>
        <dbReference type="EMBL" id="KAL3502094.1"/>
    </source>
</evidence>
<dbReference type="Gene3D" id="1.10.510.10">
    <property type="entry name" value="Transferase(Phosphotransferase) domain 1"/>
    <property type="match status" value="1"/>
</dbReference>
<feature type="transmembrane region" description="Helical" evidence="20">
    <location>
        <begin position="427"/>
        <end position="449"/>
    </location>
</feature>
<name>A0ABD2Y3J1_9GENT</name>
<keyword evidence="5 20" id="KW-0812">Transmembrane</keyword>
<dbReference type="PROSITE" id="PS50927">
    <property type="entry name" value="BULB_LECTIN"/>
    <property type="match status" value="1"/>
</dbReference>
<comment type="caution">
    <text evidence="18">Lacks conserved residue(s) required for the propagation of feature annotation.</text>
</comment>
<accession>A0ABD2Y3J1</accession>
<dbReference type="InterPro" id="IPR024171">
    <property type="entry name" value="SRK-like_kinase"/>
</dbReference>
<keyword evidence="3 18" id="KW-0245">EGF-like domain</keyword>
<comment type="catalytic activity">
    <reaction evidence="16 17">
        <text>L-seryl-[protein] + ATP = O-phospho-L-seryl-[protein] + ADP + H(+)</text>
        <dbReference type="Rhea" id="RHEA:17989"/>
        <dbReference type="Rhea" id="RHEA-COMP:9863"/>
        <dbReference type="Rhea" id="RHEA-COMP:11604"/>
        <dbReference type="ChEBI" id="CHEBI:15378"/>
        <dbReference type="ChEBI" id="CHEBI:29999"/>
        <dbReference type="ChEBI" id="CHEBI:30616"/>
        <dbReference type="ChEBI" id="CHEBI:83421"/>
        <dbReference type="ChEBI" id="CHEBI:456216"/>
        <dbReference type="EC" id="2.7.11.1"/>
    </reaction>
</comment>
<keyword evidence="9 17" id="KW-0067">ATP-binding</keyword>
<comment type="similarity">
    <text evidence="17">Belongs to the protein kinase superfamily. Ser/Thr protein kinase family.</text>
</comment>
<evidence type="ECO:0000256" key="2">
    <source>
        <dbReference type="ARBA" id="ARBA00022527"/>
    </source>
</evidence>
<feature type="domain" description="Bulb-type lectin" evidence="24">
    <location>
        <begin position="34"/>
        <end position="159"/>
    </location>
</feature>
<keyword evidence="6 21" id="KW-0732">Signal</keyword>
<evidence type="ECO:0000256" key="18">
    <source>
        <dbReference type="PROSITE-ProRule" id="PRU00076"/>
    </source>
</evidence>
<keyword evidence="14" id="KW-0325">Glycoprotein</keyword>
<keyword evidence="13" id="KW-0675">Receptor</keyword>
<evidence type="ECO:0000256" key="9">
    <source>
        <dbReference type="ARBA" id="ARBA00022840"/>
    </source>
</evidence>
<evidence type="ECO:0000256" key="13">
    <source>
        <dbReference type="ARBA" id="ARBA00023170"/>
    </source>
</evidence>
<dbReference type="PIRSF" id="PIRSF000641">
    <property type="entry name" value="SRK"/>
    <property type="match status" value="1"/>
</dbReference>
<dbReference type="InterPro" id="IPR008271">
    <property type="entry name" value="Ser/Thr_kinase_AS"/>
</dbReference>